<dbReference type="GO" id="GO:0016616">
    <property type="term" value="F:oxidoreductase activity, acting on the CH-OH group of donors, NAD or NADP as acceptor"/>
    <property type="evidence" value="ECO:0007669"/>
    <property type="project" value="UniProtKB-ARBA"/>
</dbReference>
<dbReference type="Gene3D" id="3.40.50.720">
    <property type="entry name" value="NAD(P)-binding Rossmann-like Domain"/>
    <property type="match status" value="2"/>
</dbReference>
<dbReference type="InterPro" id="IPR000873">
    <property type="entry name" value="AMP-dep_synth/lig_dom"/>
</dbReference>
<dbReference type="InterPro" id="IPR009081">
    <property type="entry name" value="PP-bd_ACP"/>
</dbReference>
<dbReference type="OrthoDB" id="416786at2759"/>
<dbReference type="InterPro" id="IPR020904">
    <property type="entry name" value="Sc_DH/Rdtase_CS"/>
</dbReference>
<gene>
    <name evidence="5" type="primary">lgrD</name>
    <name evidence="7" type="synonym">LOC112689640</name>
    <name evidence="5" type="ORF">g.167148</name>
</gene>
<dbReference type="InterPro" id="IPR029058">
    <property type="entry name" value="AB_hydrolase_fold"/>
</dbReference>
<dbReference type="SUPFAM" id="SSF56801">
    <property type="entry name" value="Acetyl-CoA synthetase-like"/>
    <property type="match status" value="1"/>
</dbReference>
<dbReference type="Pfam" id="PF13193">
    <property type="entry name" value="AMP-binding_C"/>
    <property type="match status" value="1"/>
</dbReference>
<accession>A0A2S2PVA8</accession>
<organism evidence="5">
    <name type="scientific">Sipha flava</name>
    <name type="common">yellow sugarcane aphid</name>
    <dbReference type="NCBI Taxonomy" id="143950"/>
    <lineage>
        <taxon>Eukaryota</taxon>
        <taxon>Metazoa</taxon>
        <taxon>Ecdysozoa</taxon>
        <taxon>Arthropoda</taxon>
        <taxon>Hexapoda</taxon>
        <taxon>Insecta</taxon>
        <taxon>Pterygota</taxon>
        <taxon>Neoptera</taxon>
        <taxon>Paraneoptera</taxon>
        <taxon>Hemiptera</taxon>
        <taxon>Sternorrhyncha</taxon>
        <taxon>Aphidomorpha</taxon>
        <taxon>Aphidoidea</taxon>
        <taxon>Aphididae</taxon>
        <taxon>Sipha</taxon>
    </lineage>
</organism>
<evidence type="ECO:0000259" key="4">
    <source>
        <dbReference type="PROSITE" id="PS50075"/>
    </source>
</evidence>
<dbReference type="Gene3D" id="3.30.300.30">
    <property type="match status" value="1"/>
</dbReference>
<dbReference type="PANTHER" id="PTHR44845">
    <property type="entry name" value="CARRIER DOMAIN-CONTAINING PROTEIN"/>
    <property type="match status" value="1"/>
</dbReference>
<dbReference type="CDD" id="cd05930">
    <property type="entry name" value="A_NRPS"/>
    <property type="match status" value="1"/>
</dbReference>
<dbReference type="SUPFAM" id="SSF47336">
    <property type="entry name" value="ACP-like"/>
    <property type="match status" value="1"/>
</dbReference>
<protein>
    <submittedName>
        <fullName evidence="5">Linear gramicidin synthase subunit D</fullName>
    </submittedName>
    <submittedName>
        <fullName evidence="7">Uncharacterized protein LOC112689640</fullName>
    </submittedName>
</protein>
<dbReference type="InterPro" id="IPR002347">
    <property type="entry name" value="SDR_fam"/>
</dbReference>
<reference evidence="5" key="1">
    <citation type="submission" date="2018-04" db="EMBL/GenBank/DDBJ databases">
        <title>Transcriptome assembly of Sipha flava.</title>
        <authorList>
            <person name="Scully E.D."/>
            <person name="Geib S.M."/>
            <person name="Palmer N.A."/>
            <person name="Koch K."/>
            <person name="Bradshaw J."/>
            <person name="Heng-Moss T."/>
            <person name="Sarath G."/>
        </authorList>
    </citation>
    <scope>NUCLEOTIDE SEQUENCE</scope>
</reference>
<dbReference type="NCBIfam" id="TIGR01746">
    <property type="entry name" value="Thioester-redct"/>
    <property type="match status" value="1"/>
</dbReference>
<dbReference type="Pfam" id="PF00550">
    <property type="entry name" value="PP-binding"/>
    <property type="match status" value="1"/>
</dbReference>
<keyword evidence="3" id="KW-0560">Oxidoreductase</keyword>
<dbReference type="PANTHER" id="PTHR44845:SF6">
    <property type="entry name" value="BETA-ALANINE-ACTIVATING ENZYME"/>
    <property type="match status" value="1"/>
</dbReference>
<keyword evidence="1" id="KW-0596">Phosphopantetheine</keyword>
<dbReference type="InterPro" id="IPR042099">
    <property type="entry name" value="ANL_N_sf"/>
</dbReference>
<dbReference type="PROSITE" id="PS00455">
    <property type="entry name" value="AMP_BINDING"/>
    <property type="match status" value="1"/>
</dbReference>
<dbReference type="Pfam" id="PF00501">
    <property type="entry name" value="AMP-binding"/>
    <property type="match status" value="1"/>
</dbReference>
<evidence type="ECO:0000256" key="2">
    <source>
        <dbReference type="ARBA" id="ARBA00022553"/>
    </source>
</evidence>
<dbReference type="EMBL" id="GGMS01000252">
    <property type="protein sequence ID" value="MBY69455.1"/>
    <property type="molecule type" value="Transcribed_RNA"/>
</dbReference>
<dbReference type="SUPFAM" id="SSF51735">
    <property type="entry name" value="NAD(P)-binding Rossmann-fold domains"/>
    <property type="match status" value="2"/>
</dbReference>
<dbReference type="Pfam" id="PF00106">
    <property type="entry name" value="adh_short"/>
    <property type="match status" value="1"/>
</dbReference>
<keyword evidence="2" id="KW-0597">Phosphoprotein</keyword>
<dbReference type="InterPro" id="IPR010080">
    <property type="entry name" value="Thioester_reductase-like_dom"/>
</dbReference>
<dbReference type="FunFam" id="3.40.50.720:FF:000047">
    <property type="entry name" value="NADP-dependent L-serine/L-allo-threonine dehydrogenase"/>
    <property type="match status" value="1"/>
</dbReference>
<evidence type="ECO:0000313" key="5">
    <source>
        <dbReference type="EMBL" id="MBY69455.1"/>
    </source>
</evidence>
<dbReference type="Gene3D" id="3.40.50.12780">
    <property type="entry name" value="N-terminal domain of ligase-like"/>
    <property type="match status" value="1"/>
</dbReference>
<name>A0A2S2PVA8_9HEMI</name>
<dbReference type="AlphaFoldDB" id="A0A2S2PVA8"/>
<reference evidence="7" key="2">
    <citation type="submission" date="2025-04" db="UniProtKB">
        <authorList>
            <consortium name="RefSeq"/>
        </authorList>
    </citation>
    <scope>IDENTIFICATION</scope>
    <source>
        <tissue evidence="7">Whole body</tissue>
    </source>
</reference>
<proteinExistence type="predicted"/>
<dbReference type="Pfam" id="PF07993">
    <property type="entry name" value="NAD_binding_4"/>
    <property type="match status" value="1"/>
</dbReference>
<feature type="domain" description="Carrier" evidence="4">
    <location>
        <begin position="530"/>
        <end position="605"/>
    </location>
</feature>
<evidence type="ECO:0000313" key="6">
    <source>
        <dbReference type="Proteomes" id="UP000694846"/>
    </source>
</evidence>
<dbReference type="InterPro" id="IPR045851">
    <property type="entry name" value="AMP-bd_C_sf"/>
</dbReference>
<dbReference type="InterPro" id="IPR020845">
    <property type="entry name" value="AMP-binding_CS"/>
</dbReference>
<dbReference type="InterPro" id="IPR025110">
    <property type="entry name" value="AMP-bd_C"/>
</dbReference>
<sequence length="1270" mass="142989">MSKIPFVNMSDYDKQGCLHEMFKIQAKATPNAVAVINIDETMVTYKELDEMTDVLAAKLKSIGVRKNTMVGIMMERCLEYIISYIAIQKAGGACLIIEVSYPSTLLSSILEDTNPEAIITKTFYKNRFNRQKLIIMDVNWYENLKISLDDSCKPEKSELDDILMVVFSSGTTGKPKGILCPHRGAVYSFTWRHKAFPYVEDDREACNVFFIWEMIRPLLKGLPLYIIPDDTIYDPPRLLEFLRKNKITRMLFTPSLLQTVLDYKGINIPEGFKTLRQIWICGEVMTSALRDRIEKIAPWVKMLNFYSVSECHDVTCADISKACDLEQSQFAPVGKTLPDVHIVIMDNEYRVKNIGVPGEIYVGGPTLAIGYFNRPELNALRFIRRPNTVPKEFGDRLYKTGDWGCLTSDGSLEIRGRCDTMVKIRGYTVELQAIEATILNEPEVNSVCVVSIGEEGTDKMLIGYVVLKSEAKLSATSLRLRLKFKLPFYMVPPHFCFLDRLPVVEATSKLDKSALPKINLDKTNGTIIENCKTQTEKIVATIFCRSLKTYSIDVQDNFFENGGHSLLAASLIGEINDTFGIKLRVQDLFQNPSVEMMASLLDHNISASNKINLLEELNKIVDNSIIPNNSLKSFWKAVNLNKNKFTYGNVLLSGATGFVGAFILHKLLQTQVKIFCLIRDSTDYKPLEKLERTMKQYNINVGSSNSPFYSNVVVLKGDVSLIHFGMPDDEYDAICYEIDYVIHAAAQVNLSYPFGALYKNNVIGTKNIIQFCIDGKIKPLHYISSSAVFPQGFKDIKENDDPKVWAPLLKGGYGQTKWLAEQLVLNAVKKGLPASIFRCGNIGGSRFIHSWNSADLTLFIIQGVLFTNTYPDINWKIELTPVDFIASTIVQLAQNLDESSGKIYHLIDKPFDSNNLWEVMADIGYDLKCVTYDKWSQIIEKNSNSNSKLAPLTYLLNSTMENKDYLENQPTVKITNVERYLSFVNLKYPHLDKNECYRILKTLAHLSLIPQIKDPVESLSISSLKSKVVLITGASSGIGYEITKRFALAGAIVIPTGRRINRLHELKDEILSHGVNENKIIPCEMDITNPINVRKIIKNIGQTIGPIDIMINNAGVMFYSMFEKCKVNEWDEMVKVNCNGMLNCLGAVLPIMTSRNSGHIVNITSNAGRRSFPGLGVYSGTKYFMEGVASALRTEMTEYNIKVTCIQPGDVKTELLNRTSDYEALKRYDCSHNNEILEPSNIAEAVLYAVTQPSFCAVNEILIEPKMLPI</sequence>
<dbReference type="InterPro" id="IPR036736">
    <property type="entry name" value="ACP-like_sf"/>
</dbReference>
<evidence type="ECO:0000313" key="7">
    <source>
        <dbReference type="RefSeq" id="XP_025419230.1"/>
    </source>
</evidence>
<evidence type="ECO:0000256" key="1">
    <source>
        <dbReference type="ARBA" id="ARBA00022450"/>
    </source>
</evidence>
<dbReference type="PRINTS" id="PR00080">
    <property type="entry name" value="SDRFAMILY"/>
</dbReference>
<dbReference type="PROSITE" id="PS50075">
    <property type="entry name" value="CARRIER"/>
    <property type="match status" value="1"/>
</dbReference>
<evidence type="ECO:0000256" key="3">
    <source>
        <dbReference type="ARBA" id="ARBA00023002"/>
    </source>
</evidence>
<dbReference type="CDD" id="cd05235">
    <property type="entry name" value="SDR_e1"/>
    <property type="match status" value="1"/>
</dbReference>
<dbReference type="PRINTS" id="PR00081">
    <property type="entry name" value="GDHRDH"/>
</dbReference>
<dbReference type="Proteomes" id="UP000694846">
    <property type="component" value="Unplaced"/>
</dbReference>
<dbReference type="Gene3D" id="3.40.50.1820">
    <property type="entry name" value="alpha/beta hydrolase"/>
    <property type="match status" value="1"/>
</dbReference>
<dbReference type="InterPro" id="IPR013120">
    <property type="entry name" value="FAR_NAD-bd"/>
</dbReference>
<dbReference type="RefSeq" id="XP_025419230.1">
    <property type="nucleotide sequence ID" value="XM_025563445.1"/>
</dbReference>
<dbReference type="InterPro" id="IPR036291">
    <property type="entry name" value="NAD(P)-bd_dom_sf"/>
</dbReference>
<dbReference type="PROSITE" id="PS00061">
    <property type="entry name" value="ADH_SHORT"/>
    <property type="match status" value="1"/>
</dbReference>
<keyword evidence="6" id="KW-1185">Reference proteome</keyword>